<dbReference type="GeneTree" id="ENSGT00390000003628"/>
<dbReference type="InParanoid" id="H0XMR6"/>
<feature type="compositionally biased region" description="Low complexity" evidence="1">
    <location>
        <begin position="99"/>
        <end position="111"/>
    </location>
</feature>
<dbReference type="InterPro" id="IPR036910">
    <property type="entry name" value="HMG_box_dom_sf"/>
</dbReference>
<evidence type="ECO:0008006" key="4">
    <source>
        <dbReference type="Google" id="ProtNLM"/>
    </source>
</evidence>
<feature type="compositionally biased region" description="Acidic residues" evidence="1">
    <location>
        <begin position="288"/>
        <end position="298"/>
    </location>
</feature>
<feature type="compositionally biased region" description="Basic and acidic residues" evidence="1">
    <location>
        <begin position="305"/>
        <end position="321"/>
    </location>
</feature>
<dbReference type="GO" id="GO:0016514">
    <property type="term" value="C:SWI/SNF complex"/>
    <property type="evidence" value="ECO:0007669"/>
    <property type="project" value="TreeGrafter"/>
</dbReference>
<dbReference type="STRING" id="30611.ENSOGAP00000017407"/>
<feature type="compositionally biased region" description="Pro residues" evidence="1">
    <location>
        <begin position="147"/>
        <end position="156"/>
    </location>
</feature>
<evidence type="ECO:0000256" key="1">
    <source>
        <dbReference type="SAM" id="MobiDB-lite"/>
    </source>
</evidence>
<protein>
    <recommendedName>
        <fullName evidence="4">HMG box domain-containing protein</fullName>
    </recommendedName>
</protein>
<dbReference type="PANTHER" id="PTHR46232">
    <property type="entry name" value="SMARCE1 REGULATOR OF CHROMATIN"/>
    <property type="match status" value="1"/>
</dbReference>
<feature type="compositionally biased region" description="Basic and acidic residues" evidence="1">
    <location>
        <begin position="262"/>
        <end position="272"/>
    </location>
</feature>
<reference evidence="2" key="3">
    <citation type="submission" date="2025-09" db="UniProtKB">
        <authorList>
            <consortium name="Ensembl"/>
        </authorList>
    </citation>
    <scope>IDENTIFICATION</scope>
</reference>
<dbReference type="SUPFAM" id="SSF47095">
    <property type="entry name" value="HMG-box"/>
    <property type="match status" value="1"/>
</dbReference>
<reference evidence="3" key="1">
    <citation type="submission" date="2011-03" db="EMBL/GenBank/DDBJ databases">
        <title>Version 3 of the genome sequence of Otolemur garnettii (Bushbaby).</title>
        <authorList>
            <consortium name="The Broad Institute Genome Sequencing Platform"/>
            <person name="Di Palma F."/>
            <person name="Johnson J."/>
            <person name="Lander E.S."/>
            <person name="Lindblad-Toh K."/>
            <person name="Jaffe D.B."/>
            <person name="Gnerre S."/>
            <person name="MacCallum I."/>
            <person name="Przybylski D."/>
            <person name="Ribeiro F.J."/>
            <person name="Burton J.N."/>
            <person name="Walker B.J."/>
            <person name="Sharpe T."/>
            <person name="Hall G."/>
        </authorList>
    </citation>
    <scope>NUCLEOTIDE SEQUENCE [LARGE SCALE GENOMIC DNA]</scope>
</reference>
<evidence type="ECO:0000313" key="3">
    <source>
        <dbReference type="Proteomes" id="UP000005225"/>
    </source>
</evidence>
<evidence type="ECO:0000313" key="2">
    <source>
        <dbReference type="Ensembl" id="ENSOGAP00000017407.1"/>
    </source>
</evidence>
<dbReference type="Ensembl" id="ENSOGAT00000025033.1">
    <property type="protein sequence ID" value="ENSOGAP00000017407.1"/>
    <property type="gene ID" value="ENSOGAG00000032175.1"/>
</dbReference>
<sequence>MLKTPSYSPPPTPVPAPPGCGIMIPKPPEPPDNPLMSYLRYSRKVWDQVKAFNSDETGKIIRGMRRDLTDENQWYLKEYKAKKVEYHKPMKAYRDSPAHRAINARGRAAAALEEESGQRQPGTETGAPRAMSAQPAEDSDDYDQGFQPPPPPPPHPSFQRNRQPLSEVAREPGADVSSVTIARIQVLGGQVQPELETNFFRSRQHHQEEKGTFPRAQTRLAVGMDVEKPVAETMQADPGQEDSEKEVAEHGQGRVVPEEEQAENKADNKEEDTASLPTDTEETRLDEMTEGQDTEEESSVPPGGKDSEQEGVDRMDEDPARDSGPCSDGTCALAKEPPTEPIPEGGKTE</sequence>
<dbReference type="Proteomes" id="UP000005225">
    <property type="component" value="Unassembled WGS sequence"/>
</dbReference>
<dbReference type="OMA" id="PRAMSAQ"/>
<feature type="region of interest" description="Disordered" evidence="1">
    <location>
        <begin position="201"/>
        <end position="220"/>
    </location>
</feature>
<name>H0XMR6_OTOGA</name>
<feature type="region of interest" description="Disordered" evidence="1">
    <location>
        <begin position="226"/>
        <end position="349"/>
    </location>
</feature>
<feature type="region of interest" description="Disordered" evidence="1">
    <location>
        <begin position="91"/>
        <end position="175"/>
    </location>
</feature>
<keyword evidence="3" id="KW-1185">Reference proteome</keyword>
<dbReference type="EMBL" id="AAQR03063261">
    <property type="status" value="NOT_ANNOTATED_CDS"/>
    <property type="molecule type" value="Genomic_DNA"/>
</dbReference>
<dbReference type="eggNOG" id="KOG4715">
    <property type="taxonomic scope" value="Eukaryota"/>
</dbReference>
<proteinExistence type="predicted"/>
<dbReference type="Gene3D" id="1.10.30.10">
    <property type="entry name" value="High mobility group box domain"/>
    <property type="match status" value="1"/>
</dbReference>
<dbReference type="GO" id="GO:0045892">
    <property type="term" value="P:negative regulation of DNA-templated transcription"/>
    <property type="evidence" value="ECO:0007669"/>
    <property type="project" value="TreeGrafter"/>
</dbReference>
<dbReference type="HOGENOM" id="CLU_021772_1_1_1"/>
<organism evidence="2 3">
    <name type="scientific">Otolemur garnettii</name>
    <name type="common">Small-eared galago</name>
    <name type="synonym">Garnett's greater bushbaby</name>
    <dbReference type="NCBI Taxonomy" id="30611"/>
    <lineage>
        <taxon>Eukaryota</taxon>
        <taxon>Metazoa</taxon>
        <taxon>Chordata</taxon>
        <taxon>Craniata</taxon>
        <taxon>Vertebrata</taxon>
        <taxon>Euteleostomi</taxon>
        <taxon>Mammalia</taxon>
        <taxon>Eutheria</taxon>
        <taxon>Euarchontoglires</taxon>
        <taxon>Primates</taxon>
        <taxon>Strepsirrhini</taxon>
        <taxon>Lorisiformes</taxon>
        <taxon>Galagidae</taxon>
        <taxon>Otolemur</taxon>
    </lineage>
</organism>
<dbReference type="GO" id="GO:0016922">
    <property type="term" value="F:nuclear receptor binding"/>
    <property type="evidence" value="ECO:0007669"/>
    <property type="project" value="TreeGrafter"/>
</dbReference>
<dbReference type="AlphaFoldDB" id="H0XMR6"/>
<dbReference type="GO" id="GO:0031492">
    <property type="term" value="F:nucleosomal DNA binding"/>
    <property type="evidence" value="ECO:0007669"/>
    <property type="project" value="TreeGrafter"/>
</dbReference>
<dbReference type="PANTHER" id="PTHR46232:SF1">
    <property type="entry name" value="SWI_SNF-RELATED MATRIX-ASSOCIATED ACTIN-DEPENDENT REGULATOR OF CHROMATIN SUBFAMILY E MEMBER 1"/>
    <property type="match status" value="1"/>
</dbReference>
<accession>H0XMR6</accession>
<reference evidence="2" key="2">
    <citation type="submission" date="2025-08" db="UniProtKB">
        <authorList>
            <consortium name="Ensembl"/>
        </authorList>
    </citation>
    <scope>IDENTIFICATION</scope>
</reference>